<dbReference type="Proteomes" id="UP000321933">
    <property type="component" value="Unassembled WGS sequence"/>
</dbReference>
<comment type="caution">
    <text evidence="1">The sequence shown here is derived from an EMBL/GenBank/DDBJ whole genome shotgun (WGS) entry which is preliminary data.</text>
</comment>
<dbReference type="EMBL" id="VRYZ01000002">
    <property type="protein sequence ID" value="TXS93099.1"/>
    <property type="molecule type" value="Genomic_DNA"/>
</dbReference>
<evidence type="ECO:0000313" key="2">
    <source>
        <dbReference type="Proteomes" id="UP000321933"/>
    </source>
</evidence>
<reference evidence="1 2" key="1">
    <citation type="submission" date="2019-08" db="EMBL/GenBank/DDBJ databases">
        <title>Parahaliea maris sp. nov., isolated from the surface seawater.</title>
        <authorList>
            <person name="Liu Y."/>
        </authorList>
    </citation>
    <scope>NUCLEOTIDE SEQUENCE [LARGE SCALE GENOMIC DNA]</scope>
    <source>
        <strain evidence="1 2">S2-26</strain>
    </source>
</reference>
<keyword evidence="2" id="KW-1185">Reference proteome</keyword>
<accession>A0A5C8ZZ63</accession>
<gene>
    <name evidence="1" type="ORF">FVW59_04360</name>
</gene>
<proteinExistence type="predicted"/>
<organism evidence="1 2">
    <name type="scientific">Parahaliea aestuarii</name>
    <dbReference type="NCBI Taxonomy" id="1852021"/>
    <lineage>
        <taxon>Bacteria</taxon>
        <taxon>Pseudomonadati</taxon>
        <taxon>Pseudomonadota</taxon>
        <taxon>Gammaproteobacteria</taxon>
        <taxon>Cellvibrionales</taxon>
        <taxon>Halieaceae</taxon>
        <taxon>Parahaliea</taxon>
    </lineage>
</organism>
<protein>
    <submittedName>
        <fullName evidence="1">Uncharacterized protein</fullName>
    </submittedName>
</protein>
<dbReference type="RefSeq" id="WP_148063035.1">
    <property type="nucleotide sequence ID" value="NZ_VRYZ01000002.1"/>
</dbReference>
<name>A0A5C8ZZ63_9GAMM</name>
<dbReference type="AlphaFoldDB" id="A0A5C8ZZ63"/>
<dbReference type="OrthoDB" id="4507925at2"/>
<evidence type="ECO:0000313" key="1">
    <source>
        <dbReference type="EMBL" id="TXS93099.1"/>
    </source>
</evidence>
<sequence length="352" mass="39841">MLRDLAENFRPVARPQLIENAYSEDQHQRLLQTVRGNGPWPLILAENFSSPEEVIATTSGEIPEGVELTWEMIGLNPVFRGYLARGGTCFYPELEDCYYNSRFLELVRNYWDCKYAEPETFLFNIQGPTPIGGPPHLDGTVFRGMTMENTPLWLLLTMAKSCLFRHWQAKKGQVIAWYYQGNIGGGFNCWPDGPSGEPMQINAPMWGRAVVVENERMFHHGQACGPVAERQPKGLDISSTFGADPRDPSGWQIETFGEVNQRIPAQEMRFLVHWGARLFRDMDELRTTYDHSDDIHAEMALNMLIDDMHKRGVSFDEPSDPMHDRKFIALLSQVYDIGGPANIPADATGEAA</sequence>